<organism evidence="2 3">
    <name type="scientific">Protomyces lactucae-debilis</name>
    <dbReference type="NCBI Taxonomy" id="2754530"/>
    <lineage>
        <taxon>Eukaryota</taxon>
        <taxon>Fungi</taxon>
        <taxon>Dikarya</taxon>
        <taxon>Ascomycota</taxon>
        <taxon>Taphrinomycotina</taxon>
        <taxon>Taphrinomycetes</taxon>
        <taxon>Taphrinales</taxon>
        <taxon>Protomycetaceae</taxon>
        <taxon>Protomyces</taxon>
    </lineage>
</organism>
<dbReference type="AlphaFoldDB" id="A0A1Y2FFD6"/>
<feature type="compositionally biased region" description="Pro residues" evidence="1">
    <location>
        <begin position="158"/>
        <end position="176"/>
    </location>
</feature>
<reference evidence="2 3" key="1">
    <citation type="submission" date="2016-07" db="EMBL/GenBank/DDBJ databases">
        <title>Pervasive Adenine N6-methylation of Active Genes in Fungi.</title>
        <authorList>
            <consortium name="DOE Joint Genome Institute"/>
            <person name="Mondo S.J."/>
            <person name="Dannebaum R.O."/>
            <person name="Kuo R.C."/>
            <person name="Labutti K."/>
            <person name="Haridas S."/>
            <person name="Kuo A."/>
            <person name="Salamov A."/>
            <person name="Ahrendt S.R."/>
            <person name="Lipzen A."/>
            <person name="Sullivan W."/>
            <person name="Andreopoulos W.B."/>
            <person name="Clum A."/>
            <person name="Lindquist E."/>
            <person name="Daum C."/>
            <person name="Ramamoorthy G.K."/>
            <person name="Gryganskyi A."/>
            <person name="Culley D."/>
            <person name="Magnuson J.K."/>
            <person name="James T.Y."/>
            <person name="O'Malley M.A."/>
            <person name="Stajich J.E."/>
            <person name="Spatafora J.W."/>
            <person name="Visel A."/>
            <person name="Grigoriev I.V."/>
        </authorList>
    </citation>
    <scope>NUCLEOTIDE SEQUENCE [LARGE SCALE GENOMIC DNA]</scope>
    <source>
        <strain evidence="2 3">12-1054</strain>
    </source>
</reference>
<keyword evidence="3" id="KW-1185">Reference proteome</keyword>
<feature type="region of interest" description="Disordered" evidence="1">
    <location>
        <begin position="1"/>
        <end position="28"/>
    </location>
</feature>
<gene>
    <name evidence="2" type="ORF">BCR37DRAFT_379924</name>
</gene>
<feature type="region of interest" description="Disordered" evidence="1">
    <location>
        <begin position="157"/>
        <end position="177"/>
    </location>
</feature>
<protein>
    <submittedName>
        <fullName evidence="2">Uncharacterized protein</fullName>
    </submittedName>
</protein>
<dbReference type="RefSeq" id="XP_040725140.1">
    <property type="nucleotide sequence ID" value="XM_040869377.1"/>
</dbReference>
<proteinExistence type="predicted"/>
<name>A0A1Y2FFD6_PROLT</name>
<comment type="caution">
    <text evidence="2">The sequence shown here is derived from an EMBL/GenBank/DDBJ whole genome shotgun (WGS) entry which is preliminary data.</text>
</comment>
<sequence>MRRASQNLRLPTAPGTPDTLKRIGTATTTGSHGTLAEVRRALSGKRVQAHQAELLRFQAPPLPLPPKIIAREQGFASVGSIPLLMDVGQSSLQYIVPKGQVHSPKIQEDRPQFVVKKAAPLAKEPALQIPSSLPSLHAPGVISHPIMVNKAEPVLFPDVPPRSPPQPPLPPLPPKPYSTDTVGRWSIVSDEAALELLVQSRKALAQLDAASDSAASLNSSLHRARCEAVLSHYRPLSSVYSSSHASSIVSNVSSPQEISATDSDTLADTPDRDFDFGEFYGQEVGDREDGRESYYEYQFEEGLTTANEVDVRLTRISEAPSILTNETGKPWYRWH</sequence>
<accession>A0A1Y2FFD6</accession>
<evidence type="ECO:0000256" key="1">
    <source>
        <dbReference type="SAM" id="MobiDB-lite"/>
    </source>
</evidence>
<dbReference type="EMBL" id="MCFI01000010">
    <property type="protein sequence ID" value="ORY82006.1"/>
    <property type="molecule type" value="Genomic_DNA"/>
</dbReference>
<evidence type="ECO:0000313" key="2">
    <source>
        <dbReference type="EMBL" id="ORY82006.1"/>
    </source>
</evidence>
<evidence type="ECO:0000313" key="3">
    <source>
        <dbReference type="Proteomes" id="UP000193685"/>
    </source>
</evidence>
<dbReference type="GeneID" id="63785976"/>
<dbReference type="Proteomes" id="UP000193685">
    <property type="component" value="Unassembled WGS sequence"/>
</dbReference>